<proteinExistence type="predicted"/>
<sequence>MTSPGLAFQDLAIDIIFHVFAFCDIYAVLSTAKTCRYLHALALDKSVWLAIMNDLMQRHFLDPVPNLRDLPTTEMLSILRQLVEGPGTWTRFDPDNPPVAQQTITLNPSVTTGPGITDWENEAKMVPGGRYLLFGNWGTLECWDIPEDKLVWTHPPSVHSAFLLGFAAHALNEDQSLIIALCEQADYNGHRITYVKVLQMDLQTGTHRVLLTLQIRQARVLSNLLICGELIAIAMTPERETYLFLNWKTQSACLFRSKLPLDLVLLPHHIVLKTPSSADEDEIHVISPTELRAHWVRIRGPDSLTTLDTFPPLLFEDAVKLFTTRIRLAPALPRAAEFGLPLSPRSTFVAHEDPLRRDSYRIWTYTSRRRAGTPQFLAGMHSFHLVTSASDPSRIEWRERTATQVLPHLTYRGITYSGHGLLDADVTGSWEVVAPGSRVHGVLYLADVGSFVHLGPYSGALTYPTFRSINIVRFA</sequence>
<dbReference type="SUPFAM" id="SSF81383">
    <property type="entry name" value="F-box domain"/>
    <property type="match status" value="1"/>
</dbReference>
<comment type="caution">
    <text evidence="1">The sequence shown here is derived from an EMBL/GenBank/DDBJ whole genome shotgun (WGS) entry which is preliminary data.</text>
</comment>
<evidence type="ECO:0000313" key="2">
    <source>
        <dbReference type="Proteomes" id="UP001215598"/>
    </source>
</evidence>
<dbReference type="InterPro" id="IPR036047">
    <property type="entry name" value="F-box-like_dom_sf"/>
</dbReference>
<protein>
    <recommendedName>
        <fullName evidence="3">F-box domain-containing protein</fullName>
    </recommendedName>
</protein>
<organism evidence="1 2">
    <name type="scientific">Mycena metata</name>
    <dbReference type="NCBI Taxonomy" id="1033252"/>
    <lineage>
        <taxon>Eukaryota</taxon>
        <taxon>Fungi</taxon>
        <taxon>Dikarya</taxon>
        <taxon>Basidiomycota</taxon>
        <taxon>Agaricomycotina</taxon>
        <taxon>Agaricomycetes</taxon>
        <taxon>Agaricomycetidae</taxon>
        <taxon>Agaricales</taxon>
        <taxon>Marasmiineae</taxon>
        <taxon>Mycenaceae</taxon>
        <taxon>Mycena</taxon>
    </lineage>
</organism>
<dbReference type="EMBL" id="JARKIB010000263">
    <property type="protein sequence ID" value="KAJ7718638.1"/>
    <property type="molecule type" value="Genomic_DNA"/>
</dbReference>
<dbReference type="Gene3D" id="1.20.1280.50">
    <property type="match status" value="1"/>
</dbReference>
<reference evidence="1" key="1">
    <citation type="submission" date="2023-03" db="EMBL/GenBank/DDBJ databases">
        <title>Massive genome expansion in bonnet fungi (Mycena s.s.) driven by repeated elements and novel gene families across ecological guilds.</title>
        <authorList>
            <consortium name="Lawrence Berkeley National Laboratory"/>
            <person name="Harder C.B."/>
            <person name="Miyauchi S."/>
            <person name="Viragh M."/>
            <person name="Kuo A."/>
            <person name="Thoen E."/>
            <person name="Andreopoulos B."/>
            <person name="Lu D."/>
            <person name="Skrede I."/>
            <person name="Drula E."/>
            <person name="Henrissat B."/>
            <person name="Morin E."/>
            <person name="Kohler A."/>
            <person name="Barry K."/>
            <person name="LaButti K."/>
            <person name="Morin E."/>
            <person name="Salamov A."/>
            <person name="Lipzen A."/>
            <person name="Mereny Z."/>
            <person name="Hegedus B."/>
            <person name="Baldrian P."/>
            <person name="Stursova M."/>
            <person name="Weitz H."/>
            <person name="Taylor A."/>
            <person name="Grigoriev I.V."/>
            <person name="Nagy L.G."/>
            <person name="Martin F."/>
            <person name="Kauserud H."/>
        </authorList>
    </citation>
    <scope>NUCLEOTIDE SEQUENCE</scope>
    <source>
        <strain evidence="1">CBHHK182m</strain>
    </source>
</reference>
<gene>
    <name evidence="1" type="ORF">B0H16DRAFT_1608854</name>
</gene>
<name>A0AAD7HE41_9AGAR</name>
<dbReference type="Proteomes" id="UP001215598">
    <property type="component" value="Unassembled WGS sequence"/>
</dbReference>
<dbReference type="AlphaFoldDB" id="A0AAD7HE41"/>
<evidence type="ECO:0008006" key="3">
    <source>
        <dbReference type="Google" id="ProtNLM"/>
    </source>
</evidence>
<accession>A0AAD7HE41</accession>
<evidence type="ECO:0000313" key="1">
    <source>
        <dbReference type="EMBL" id="KAJ7718638.1"/>
    </source>
</evidence>
<keyword evidence="2" id="KW-1185">Reference proteome</keyword>